<dbReference type="Gene3D" id="3.20.20.10">
    <property type="entry name" value="Alanine racemase"/>
    <property type="match status" value="1"/>
</dbReference>
<organism evidence="4 5">
    <name type="scientific">Saxophila tyrrhenica</name>
    <dbReference type="NCBI Taxonomy" id="1690608"/>
    <lineage>
        <taxon>Eukaryota</taxon>
        <taxon>Fungi</taxon>
        <taxon>Dikarya</taxon>
        <taxon>Ascomycota</taxon>
        <taxon>Pezizomycotina</taxon>
        <taxon>Dothideomycetes</taxon>
        <taxon>Dothideomycetidae</taxon>
        <taxon>Mycosphaerellales</taxon>
        <taxon>Extremaceae</taxon>
        <taxon>Saxophila</taxon>
    </lineage>
</organism>
<comment type="similarity">
    <text evidence="1">Belongs to the DSD1 family.</text>
</comment>
<dbReference type="GeneID" id="89924564"/>
<protein>
    <recommendedName>
        <fullName evidence="3">D-serine dehydratase-like domain-containing protein</fullName>
    </recommendedName>
</protein>
<gene>
    <name evidence="4" type="ORF">LTR77_003217</name>
</gene>
<reference evidence="4 5" key="1">
    <citation type="submission" date="2023-08" db="EMBL/GenBank/DDBJ databases">
        <title>Black Yeasts Isolated from many extreme environments.</title>
        <authorList>
            <person name="Coleine C."/>
            <person name="Stajich J.E."/>
            <person name="Selbmann L."/>
        </authorList>
    </citation>
    <scope>NUCLEOTIDE SEQUENCE [LARGE SCALE GENOMIC DNA]</scope>
    <source>
        <strain evidence="4 5">CCFEE 5935</strain>
    </source>
</reference>
<feature type="domain" description="D-serine dehydratase-like" evidence="3">
    <location>
        <begin position="314"/>
        <end position="428"/>
    </location>
</feature>
<dbReference type="InterPro" id="IPR051466">
    <property type="entry name" value="D-amino_acid_metab_enzyme"/>
</dbReference>
<keyword evidence="5" id="KW-1185">Reference proteome</keyword>
<evidence type="ECO:0000313" key="4">
    <source>
        <dbReference type="EMBL" id="KAK5173095.1"/>
    </source>
</evidence>
<name>A0AAV9PHM5_9PEZI</name>
<dbReference type="InterPro" id="IPR001608">
    <property type="entry name" value="Ala_racemase_N"/>
</dbReference>
<dbReference type="Pfam" id="PF14031">
    <property type="entry name" value="D-ser_dehydrat"/>
    <property type="match status" value="1"/>
</dbReference>
<dbReference type="RefSeq" id="XP_064661813.1">
    <property type="nucleotide sequence ID" value="XM_064800474.1"/>
</dbReference>
<accession>A0AAV9PHM5</accession>
<evidence type="ECO:0000259" key="3">
    <source>
        <dbReference type="SMART" id="SM01119"/>
    </source>
</evidence>
<evidence type="ECO:0000256" key="2">
    <source>
        <dbReference type="ARBA" id="ARBA00023239"/>
    </source>
</evidence>
<evidence type="ECO:0000256" key="1">
    <source>
        <dbReference type="ARBA" id="ARBA00005323"/>
    </source>
</evidence>
<dbReference type="Gene3D" id="2.40.37.20">
    <property type="entry name" value="D-serine dehydratase-like domain"/>
    <property type="match status" value="1"/>
</dbReference>
<dbReference type="InterPro" id="IPR029066">
    <property type="entry name" value="PLP-binding_barrel"/>
</dbReference>
<dbReference type="PANTHER" id="PTHR28004">
    <property type="entry name" value="ZGC:162816-RELATED"/>
    <property type="match status" value="1"/>
</dbReference>
<comment type="caution">
    <text evidence="4">The sequence shown here is derived from an EMBL/GenBank/DDBJ whole genome shotgun (WGS) entry which is preliminary data.</text>
</comment>
<dbReference type="Proteomes" id="UP001337655">
    <property type="component" value="Unassembled WGS sequence"/>
</dbReference>
<dbReference type="EMBL" id="JAVRRT010000004">
    <property type="protein sequence ID" value="KAK5173095.1"/>
    <property type="molecule type" value="Genomic_DNA"/>
</dbReference>
<sequence>MQTPSSNAPSAYPSPSVAALQLQYVGNNVKDVQTPAAVIDAAVVRRNSADEVDVGFRAHVKTHKVACLFAMLEYLLKQVADDTNRQAPGRRGGFEAGKALLPSAVPRLAAVARILGEGTVGLFTDHPAHIKLLDEVDDAAWPGTIPVWVNIDVGDHREGVPPESGQLADVAYAVAASKRVRLAGVYTHLGTSYGSSSPDEALQYMARELEGLEKGAISFLKCTGATPTQDGQIPKVTLSLGATPTATAVQNIVDGTEGAQKYREMLDRIKQSFDLEIHAGVYPVMDMQQMAARARPTQSAVNPAQSLLSYSDLGFRLLVEVASTYSERTDKPEALVAAGSIALGREPCKSYPGWGVVTPWPEKSGSHYDPEGSKTGWIVGSISQEHGVLAWEGAKDSVRPLELGQKLMLWPNHACIAGANHGWYVVVDSDKADPNVVQDVWLRWRGW</sequence>
<dbReference type="InterPro" id="IPR026956">
    <property type="entry name" value="D-ser_dehydrat-like_dom"/>
</dbReference>
<dbReference type="SMART" id="SM01119">
    <property type="entry name" value="D-ser_dehydrat"/>
    <property type="match status" value="1"/>
</dbReference>
<keyword evidence="2" id="KW-0456">Lyase</keyword>
<proteinExistence type="inferred from homology"/>
<dbReference type="InterPro" id="IPR042208">
    <property type="entry name" value="D-ser_dehydrat-like_sf"/>
</dbReference>
<dbReference type="Pfam" id="PF01168">
    <property type="entry name" value="Ala_racemase_N"/>
    <property type="match status" value="1"/>
</dbReference>
<dbReference type="AlphaFoldDB" id="A0AAV9PHM5"/>
<dbReference type="SUPFAM" id="SSF51419">
    <property type="entry name" value="PLP-binding barrel"/>
    <property type="match status" value="1"/>
</dbReference>
<dbReference type="GO" id="GO:0036088">
    <property type="term" value="P:D-serine catabolic process"/>
    <property type="evidence" value="ECO:0007669"/>
    <property type="project" value="TreeGrafter"/>
</dbReference>
<dbReference type="PANTHER" id="PTHR28004:SF2">
    <property type="entry name" value="D-SERINE DEHYDRATASE"/>
    <property type="match status" value="1"/>
</dbReference>
<evidence type="ECO:0000313" key="5">
    <source>
        <dbReference type="Proteomes" id="UP001337655"/>
    </source>
</evidence>
<dbReference type="GO" id="GO:0008721">
    <property type="term" value="F:D-serine ammonia-lyase activity"/>
    <property type="evidence" value="ECO:0007669"/>
    <property type="project" value="TreeGrafter"/>
</dbReference>